<dbReference type="EMBL" id="RJJE01000017">
    <property type="protein sequence ID" value="RNI27968.1"/>
    <property type="molecule type" value="Genomic_DNA"/>
</dbReference>
<keyword evidence="2" id="KW-1185">Reference proteome</keyword>
<accession>A0A3M9MTA6</accession>
<protein>
    <recommendedName>
        <fullName evidence="3">STAS/SEC14 domain-containing protein</fullName>
    </recommendedName>
</protein>
<evidence type="ECO:0000313" key="2">
    <source>
        <dbReference type="Proteomes" id="UP000271010"/>
    </source>
</evidence>
<reference evidence="1 2" key="1">
    <citation type="submission" date="2018-11" db="EMBL/GenBank/DDBJ databases">
        <title>Rufibacter latericius sp. nov., isolated from water in Baiyang Lake.</title>
        <authorList>
            <person name="Yang Y."/>
        </authorList>
    </citation>
    <scope>NUCLEOTIDE SEQUENCE [LARGE SCALE GENOMIC DNA]</scope>
    <source>
        <strain evidence="1 2">MCC P1</strain>
    </source>
</reference>
<comment type="caution">
    <text evidence="1">The sequence shown here is derived from an EMBL/GenBank/DDBJ whole genome shotgun (WGS) entry which is preliminary data.</text>
</comment>
<proteinExistence type="predicted"/>
<name>A0A3M9MTA6_9BACT</name>
<gene>
    <name evidence="1" type="ORF">EFA69_17940</name>
</gene>
<sequence>MYNVSLDDTQQVAILDWQRAVSLPEFQEGYRAVGNLIQKRRLNRCLINTSSRGFVSAEAEEWLKSQLQNEANHFLLEEKQVAYVMSEENYQDMINDYSLLRAGHQEYQVNINYFTSIEEALHWLVHEASNH</sequence>
<evidence type="ECO:0000313" key="1">
    <source>
        <dbReference type="EMBL" id="RNI27968.1"/>
    </source>
</evidence>
<dbReference type="Proteomes" id="UP000271010">
    <property type="component" value="Unassembled WGS sequence"/>
</dbReference>
<evidence type="ECO:0008006" key="3">
    <source>
        <dbReference type="Google" id="ProtNLM"/>
    </source>
</evidence>
<organism evidence="1 2">
    <name type="scientific">Rufibacter immobilis</name>
    <dbReference type="NCBI Taxonomy" id="1348778"/>
    <lineage>
        <taxon>Bacteria</taxon>
        <taxon>Pseudomonadati</taxon>
        <taxon>Bacteroidota</taxon>
        <taxon>Cytophagia</taxon>
        <taxon>Cytophagales</taxon>
        <taxon>Hymenobacteraceae</taxon>
        <taxon>Rufibacter</taxon>
    </lineage>
</organism>
<dbReference type="AlphaFoldDB" id="A0A3M9MTA6"/>